<protein>
    <submittedName>
        <fullName evidence="1">Uncharacterized protein</fullName>
    </submittedName>
</protein>
<dbReference type="EMBL" id="JASBWU010000013">
    <property type="protein sequence ID" value="KAJ9116865.1"/>
    <property type="molecule type" value="Genomic_DNA"/>
</dbReference>
<accession>A0ACC2X0D7</accession>
<name>A0ACC2X0D7_9TREE</name>
<evidence type="ECO:0000313" key="1">
    <source>
        <dbReference type="EMBL" id="KAJ9116865.1"/>
    </source>
</evidence>
<evidence type="ECO:0000313" key="2">
    <source>
        <dbReference type="Proteomes" id="UP001243375"/>
    </source>
</evidence>
<sequence>MTACTSKQDLDAFGYLTDVELKQDTEDFRTYEIVFTFAENPYFSNKTLTKAYKLHPEVEQAKKNGEKLQDALAEFDPEEDLLAVPREIPTLDELEGPGGLEQLEGDMGSFFHFFTEEDDPMQLGNEIATDILPQTIDYFLGMAGAGAEGSESGFGSESDDDDDEEDGEAEAEIDLEEEEVKRPAKKAKRS</sequence>
<keyword evidence="2" id="KW-1185">Reference proteome</keyword>
<comment type="caution">
    <text evidence="1">The sequence shown here is derived from an EMBL/GenBank/DDBJ whole genome shotgun (WGS) entry which is preliminary data.</text>
</comment>
<proteinExistence type="predicted"/>
<gene>
    <name evidence="1" type="ORF">QFC22_004522</name>
</gene>
<organism evidence="1 2">
    <name type="scientific">Naganishia vaughanmartiniae</name>
    <dbReference type="NCBI Taxonomy" id="1424756"/>
    <lineage>
        <taxon>Eukaryota</taxon>
        <taxon>Fungi</taxon>
        <taxon>Dikarya</taxon>
        <taxon>Basidiomycota</taxon>
        <taxon>Agaricomycotina</taxon>
        <taxon>Tremellomycetes</taxon>
        <taxon>Filobasidiales</taxon>
        <taxon>Filobasidiaceae</taxon>
        <taxon>Naganishia</taxon>
    </lineage>
</organism>
<reference evidence="1" key="1">
    <citation type="submission" date="2023-04" db="EMBL/GenBank/DDBJ databases">
        <title>Draft Genome sequencing of Naganishia species isolated from polar environments using Oxford Nanopore Technology.</title>
        <authorList>
            <person name="Leo P."/>
            <person name="Venkateswaran K."/>
        </authorList>
    </citation>
    <scope>NUCLEOTIDE SEQUENCE</scope>
    <source>
        <strain evidence="1">MNA-CCFEE 5425</strain>
    </source>
</reference>
<dbReference type="Proteomes" id="UP001243375">
    <property type="component" value="Unassembled WGS sequence"/>
</dbReference>